<evidence type="ECO:0000259" key="6">
    <source>
        <dbReference type="Pfam" id="PF04851"/>
    </source>
</evidence>
<proteinExistence type="predicted"/>
<dbReference type="InterPro" id="IPR044567">
    <property type="entry name" value="CLSY/DRD1"/>
</dbReference>
<evidence type="ECO:0000256" key="3">
    <source>
        <dbReference type="ARBA" id="ARBA00022806"/>
    </source>
</evidence>
<dbReference type="GO" id="GO:0004386">
    <property type="term" value="F:helicase activity"/>
    <property type="evidence" value="ECO:0007669"/>
    <property type="project" value="UniProtKB-KW"/>
</dbReference>
<evidence type="ECO:0000256" key="1">
    <source>
        <dbReference type="ARBA" id="ARBA00004123"/>
    </source>
</evidence>
<accession>A0AAN9XC71</accession>
<keyword evidence="5" id="KW-0539">Nucleus</keyword>
<dbReference type="GO" id="GO:0005524">
    <property type="term" value="F:ATP binding"/>
    <property type="evidence" value="ECO:0007669"/>
    <property type="project" value="UniProtKB-KW"/>
</dbReference>
<comment type="subcellular location">
    <subcellularLocation>
        <location evidence="1">Nucleus</location>
    </subcellularLocation>
</comment>
<dbReference type="Pfam" id="PF04851">
    <property type="entry name" value="ResIII"/>
    <property type="match status" value="1"/>
</dbReference>
<dbReference type="InterPro" id="IPR038718">
    <property type="entry name" value="SNF2-like_sf"/>
</dbReference>
<evidence type="ECO:0000256" key="2">
    <source>
        <dbReference type="ARBA" id="ARBA00022741"/>
    </source>
</evidence>
<dbReference type="InterPro" id="IPR006935">
    <property type="entry name" value="Helicase/UvrB_N"/>
</dbReference>
<sequence length="719" mass="81852">MPQGFPLLTTLFTQYKIGKSVKSNSMMHRKRRVHQWNHPFHAYPLEALLSASWQAVELIKIESGTTTLHFIDNHHMTFDKGLFSDIRIRSRKATSSDCSYFLRPGMDICALSSSQCGYNSDEFSANHMWLDAKISSIQRKPHNPECSCQDYVNLYVNQGSLGTEIRSLGKEVKIVGTNAIAILQKLERNSCENKYYRWESSKDCSSVPHTKLLSGKFVSDLSWLVVTPALKNFSFCARSVVNKIVYQILDSGAISSSLNMDSDINVVNFEGDKEGTFMPIVIQVDVSDTYGSDHEHDYHNDEMSSSNGIDGLRRSKRRNIQPERYSGCGNVSEIKVGNVRTWLYKLNKRKADEESLPLAQVTGSQENFVDEEGDNSQKVNEMSSCRAITVYSRRNKTKEVKSGEANQNELKADSLTLERHPLNDKVPRSNAYYKSPKRTKLFGLEDDSDFAPRREGINFNKGVGEKTHGSYSYLKDVNTTPIKEETPVCNLGQKKEEQTPEREDEEKISEIDMLWREVEMGSNGGSFAENTEEANHTCQHDFSLNEEIGIYCFKCGFVKTEIKYITPPFLEKHHAVRHQEEKKCSGKEAKKADDDDFRLFSTHACRDELISIEHDNVWRLIPQLIGKMHVHQKKAFEFIWQNIGGSMEPPLMDAESERRGGCVISHAPGAGKTFLVIAFLISYLKLFPGKKPLVLAHKTTLHTWYKEFIKWEISVPQCI</sequence>
<dbReference type="InterPro" id="IPR027417">
    <property type="entry name" value="P-loop_NTPase"/>
</dbReference>
<protein>
    <recommendedName>
        <fullName evidence="6">Helicase/UvrB N-terminal domain-containing protein</fullName>
    </recommendedName>
</protein>
<feature type="domain" description="Helicase/UvrB N-terminal" evidence="6">
    <location>
        <begin position="627"/>
        <end position="709"/>
    </location>
</feature>
<evidence type="ECO:0000256" key="4">
    <source>
        <dbReference type="ARBA" id="ARBA00022840"/>
    </source>
</evidence>
<dbReference type="EMBL" id="JAYMYS010000007">
    <property type="protein sequence ID" value="KAK7387481.1"/>
    <property type="molecule type" value="Genomic_DNA"/>
</dbReference>
<keyword evidence="3" id="KW-0347">Helicase</keyword>
<keyword evidence="2" id="KW-0547">Nucleotide-binding</keyword>
<dbReference type="PANTHER" id="PTHR45821">
    <property type="entry name" value="SNF2 DOMAIN-CONTAINING PROTEIN CLASSY 2-RELATED"/>
    <property type="match status" value="1"/>
</dbReference>
<reference evidence="7 8" key="1">
    <citation type="submission" date="2024-01" db="EMBL/GenBank/DDBJ databases">
        <title>The genomes of 5 underutilized Papilionoideae crops provide insights into root nodulation and disease resistanc.</title>
        <authorList>
            <person name="Jiang F."/>
        </authorList>
    </citation>
    <scope>NUCLEOTIDE SEQUENCE [LARGE SCALE GENOMIC DNA]</scope>
    <source>
        <strain evidence="7">DUOXIRENSHENG_FW03</strain>
        <tissue evidence="7">Leaves</tissue>
    </source>
</reference>
<dbReference type="GO" id="GO:0016787">
    <property type="term" value="F:hydrolase activity"/>
    <property type="evidence" value="ECO:0007669"/>
    <property type="project" value="InterPro"/>
</dbReference>
<keyword evidence="3" id="KW-0378">Hydrolase</keyword>
<dbReference type="GO" id="GO:0005634">
    <property type="term" value="C:nucleus"/>
    <property type="evidence" value="ECO:0007669"/>
    <property type="project" value="UniProtKB-SubCell"/>
</dbReference>
<dbReference type="GO" id="GO:0080188">
    <property type="term" value="P:gene silencing by siRNA-directed DNA methylation"/>
    <property type="evidence" value="ECO:0007669"/>
    <property type="project" value="InterPro"/>
</dbReference>
<comment type="caution">
    <text evidence="7">The sequence shown here is derived from an EMBL/GenBank/DDBJ whole genome shotgun (WGS) entry which is preliminary data.</text>
</comment>
<dbReference type="AlphaFoldDB" id="A0AAN9XC71"/>
<keyword evidence="8" id="KW-1185">Reference proteome</keyword>
<name>A0AAN9XC71_PSOTE</name>
<evidence type="ECO:0000313" key="8">
    <source>
        <dbReference type="Proteomes" id="UP001386955"/>
    </source>
</evidence>
<evidence type="ECO:0000256" key="5">
    <source>
        <dbReference type="ARBA" id="ARBA00023242"/>
    </source>
</evidence>
<keyword evidence="4" id="KW-0067">ATP-binding</keyword>
<dbReference type="Proteomes" id="UP001386955">
    <property type="component" value="Unassembled WGS sequence"/>
</dbReference>
<dbReference type="Gene3D" id="3.40.50.10810">
    <property type="entry name" value="Tandem AAA-ATPase domain"/>
    <property type="match status" value="1"/>
</dbReference>
<dbReference type="PANTHER" id="PTHR45821:SF2">
    <property type="entry name" value="SNF2 DOMAIN-CONTAINING PROTEIN CLASSY 2"/>
    <property type="match status" value="1"/>
</dbReference>
<dbReference type="GO" id="GO:0003677">
    <property type="term" value="F:DNA binding"/>
    <property type="evidence" value="ECO:0007669"/>
    <property type="project" value="InterPro"/>
</dbReference>
<evidence type="ECO:0000313" key="7">
    <source>
        <dbReference type="EMBL" id="KAK7387481.1"/>
    </source>
</evidence>
<gene>
    <name evidence="7" type="ORF">VNO78_28319</name>
</gene>
<dbReference type="SUPFAM" id="SSF52540">
    <property type="entry name" value="P-loop containing nucleoside triphosphate hydrolases"/>
    <property type="match status" value="1"/>
</dbReference>
<organism evidence="7 8">
    <name type="scientific">Psophocarpus tetragonolobus</name>
    <name type="common">Winged bean</name>
    <name type="synonym">Dolichos tetragonolobus</name>
    <dbReference type="NCBI Taxonomy" id="3891"/>
    <lineage>
        <taxon>Eukaryota</taxon>
        <taxon>Viridiplantae</taxon>
        <taxon>Streptophyta</taxon>
        <taxon>Embryophyta</taxon>
        <taxon>Tracheophyta</taxon>
        <taxon>Spermatophyta</taxon>
        <taxon>Magnoliopsida</taxon>
        <taxon>eudicotyledons</taxon>
        <taxon>Gunneridae</taxon>
        <taxon>Pentapetalae</taxon>
        <taxon>rosids</taxon>
        <taxon>fabids</taxon>
        <taxon>Fabales</taxon>
        <taxon>Fabaceae</taxon>
        <taxon>Papilionoideae</taxon>
        <taxon>50 kb inversion clade</taxon>
        <taxon>NPAAA clade</taxon>
        <taxon>indigoferoid/millettioid clade</taxon>
        <taxon>Phaseoleae</taxon>
        <taxon>Psophocarpus</taxon>
    </lineage>
</organism>